<name>A0A3M6TU22_POCDA</name>
<keyword evidence="3" id="KW-1185">Reference proteome</keyword>
<reference evidence="2 3" key="1">
    <citation type="journal article" date="2018" name="Sci. Rep.">
        <title>Comparative analysis of the Pocillopora damicornis genome highlights role of immune system in coral evolution.</title>
        <authorList>
            <person name="Cunning R."/>
            <person name="Bay R.A."/>
            <person name="Gillette P."/>
            <person name="Baker A.C."/>
            <person name="Traylor-Knowles N."/>
        </authorList>
    </citation>
    <scope>NUCLEOTIDE SEQUENCE [LARGE SCALE GENOMIC DNA]</scope>
    <source>
        <strain evidence="2">RSMAS</strain>
        <tissue evidence="2">Whole animal</tissue>
    </source>
</reference>
<feature type="region of interest" description="Disordered" evidence="1">
    <location>
        <begin position="61"/>
        <end position="86"/>
    </location>
</feature>
<gene>
    <name evidence="2" type="ORF">pdam_00012556</name>
</gene>
<accession>A0A3M6TU22</accession>
<protein>
    <submittedName>
        <fullName evidence="2">Uncharacterized protein</fullName>
    </submittedName>
</protein>
<organism evidence="2 3">
    <name type="scientific">Pocillopora damicornis</name>
    <name type="common">Cauliflower coral</name>
    <name type="synonym">Millepora damicornis</name>
    <dbReference type="NCBI Taxonomy" id="46731"/>
    <lineage>
        <taxon>Eukaryota</taxon>
        <taxon>Metazoa</taxon>
        <taxon>Cnidaria</taxon>
        <taxon>Anthozoa</taxon>
        <taxon>Hexacorallia</taxon>
        <taxon>Scleractinia</taxon>
        <taxon>Astrocoeniina</taxon>
        <taxon>Pocilloporidae</taxon>
        <taxon>Pocillopora</taxon>
    </lineage>
</organism>
<feature type="compositionally biased region" description="Polar residues" evidence="1">
    <location>
        <begin position="72"/>
        <end position="86"/>
    </location>
</feature>
<dbReference type="AlphaFoldDB" id="A0A3M6TU22"/>
<dbReference type="EMBL" id="RCHS01002931">
    <property type="protein sequence ID" value="RMX44910.1"/>
    <property type="molecule type" value="Genomic_DNA"/>
</dbReference>
<proteinExistence type="predicted"/>
<dbReference type="Proteomes" id="UP000275408">
    <property type="component" value="Unassembled WGS sequence"/>
</dbReference>
<evidence type="ECO:0000313" key="3">
    <source>
        <dbReference type="Proteomes" id="UP000275408"/>
    </source>
</evidence>
<sequence length="148" mass="17169">MTQVSGDMTSGEMTLGRLDRTMSDRKENAPSNVNLQAEHKLQFWKSQTFAREVHCQLNASKHKQQDIDPLRSSVTKQTQQLRGENYSDQGKISADAENFCFYDELWTGIDPCVQKCIIERRKLKDGRGFRRTHCRFGENNTLKFKSTY</sequence>
<evidence type="ECO:0000313" key="2">
    <source>
        <dbReference type="EMBL" id="RMX44910.1"/>
    </source>
</evidence>
<evidence type="ECO:0000256" key="1">
    <source>
        <dbReference type="SAM" id="MobiDB-lite"/>
    </source>
</evidence>
<comment type="caution">
    <text evidence="2">The sequence shown here is derived from an EMBL/GenBank/DDBJ whole genome shotgun (WGS) entry which is preliminary data.</text>
</comment>